<keyword evidence="2" id="KW-0812">Transmembrane</keyword>
<evidence type="ECO:0000313" key="3">
    <source>
        <dbReference type="EMBL" id="BAC44025.1"/>
    </source>
</evidence>
<reference evidence="3 4" key="1">
    <citation type="journal article" date="2002" name="Nucleic Acids Res.">
        <title>The complete genomic sequence of Mycoplasma penetrans, an intracellular bacterial pathogen in humans.</title>
        <authorList>
            <person name="Sasaki Y."/>
            <person name="Ishikawa J."/>
            <person name="Yamashita A."/>
            <person name="Oshima K."/>
            <person name="Kenri T."/>
            <person name="Furuya K."/>
            <person name="Yoshino C."/>
            <person name="Horino A."/>
            <person name="Shiba T."/>
            <person name="Sasaki T."/>
            <person name="Hattori M."/>
        </authorList>
    </citation>
    <scope>NUCLEOTIDE SEQUENCE [LARGE SCALE GENOMIC DNA]</scope>
    <source>
        <strain evidence="3 4">HF-2</strain>
    </source>
</reference>
<feature type="transmembrane region" description="Helical" evidence="2">
    <location>
        <begin position="145"/>
        <end position="167"/>
    </location>
</feature>
<dbReference type="InParanoid" id="Q8EWH1"/>
<dbReference type="NCBIfam" id="NF040944">
    <property type="entry name" value="MYPE2350_fam"/>
    <property type="match status" value="1"/>
</dbReference>
<protein>
    <submittedName>
        <fullName evidence="3">Predicted integral membrane protein</fullName>
    </submittedName>
</protein>
<dbReference type="KEGG" id="mpe:MYPE2350"/>
<feature type="compositionally biased region" description="Low complexity" evidence="1">
    <location>
        <begin position="37"/>
        <end position="57"/>
    </location>
</feature>
<sequence>MSNNLKKDDFAPELASGENQNASNNNNGPSPMLEPMPNNVNYNNNNNGNNPYMQNNPNYNNSGNNLGLFQKIQKLSFIIIILMLVDVLAIILVAVLAFVPFLGIFLIIALVGVAIATLVLEIMLTIKVSEAKGKHPEFQDVTVHLVLMILGIVLLPLLSFIDCFILNSKAKTVLANAR</sequence>
<dbReference type="HOGENOM" id="CLU_117158_0_0_14"/>
<feature type="compositionally biased region" description="Basic and acidic residues" evidence="1">
    <location>
        <begin position="1"/>
        <end position="10"/>
    </location>
</feature>
<proteinExistence type="predicted"/>
<keyword evidence="2" id="KW-0472">Membrane</keyword>
<evidence type="ECO:0000256" key="2">
    <source>
        <dbReference type="SAM" id="Phobius"/>
    </source>
</evidence>
<name>Q8EWH1_MALP2</name>
<evidence type="ECO:0000256" key="1">
    <source>
        <dbReference type="SAM" id="MobiDB-lite"/>
    </source>
</evidence>
<feature type="transmembrane region" description="Helical" evidence="2">
    <location>
        <begin position="104"/>
        <end position="124"/>
    </location>
</feature>
<dbReference type="Pfam" id="PF07666">
    <property type="entry name" value="MpPF26"/>
    <property type="match status" value="1"/>
</dbReference>
<dbReference type="EMBL" id="BA000026">
    <property type="protein sequence ID" value="BAC44025.1"/>
    <property type="molecule type" value="Genomic_DNA"/>
</dbReference>
<keyword evidence="2" id="KW-1133">Transmembrane helix</keyword>
<accession>Q8EWH1</accession>
<dbReference type="Proteomes" id="UP000002522">
    <property type="component" value="Chromosome"/>
</dbReference>
<dbReference type="AlphaFoldDB" id="Q8EWH1"/>
<feature type="region of interest" description="Disordered" evidence="1">
    <location>
        <begin position="1"/>
        <end position="57"/>
    </location>
</feature>
<dbReference type="RefSeq" id="WP_011077061.1">
    <property type="nucleotide sequence ID" value="NC_004432.1"/>
</dbReference>
<evidence type="ECO:0000313" key="4">
    <source>
        <dbReference type="Proteomes" id="UP000002522"/>
    </source>
</evidence>
<gene>
    <name evidence="3" type="ordered locus">MYPE2350</name>
</gene>
<keyword evidence="4" id="KW-1185">Reference proteome</keyword>
<dbReference type="InterPro" id="IPR011655">
    <property type="entry name" value="MpPF26"/>
</dbReference>
<feature type="transmembrane region" description="Helical" evidence="2">
    <location>
        <begin position="75"/>
        <end position="98"/>
    </location>
</feature>
<organism evidence="3 4">
    <name type="scientific">Malacoplasma penetrans (strain HF-2)</name>
    <name type="common">Mycoplasma penetrans</name>
    <dbReference type="NCBI Taxonomy" id="272633"/>
    <lineage>
        <taxon>Bacteria</taxon>
        <taxon>Bacillati</taxon>
        <taxon>Mycoplasmatota</taxon>
        <taxon>Mycoplasmoidales</taxon>
        <taxon>Mycoplasmoidaceae</taxon>
        <taxon>Malacoplasma</taxon>
    </lineage>
</organism>